<reference evidence="1" key="2">
    <citation type="journal article" date="2024" name="Plant">
        <title>Genomic evolution and insights into agronomic trait innovations of Sesamum species.</title>
        <authorList>
            <person name="Miao H."/>
            <person name="Wang L."/>
            <person name="Qu L."/>
            <person name="Liu H."/>
            <person name="Sun Y."/>
            <person name="Le M."/>
            <person name="Wang Q."/>
            <person name="Wei S."/>
            <person name="Zheng Y."/>
            <person name="Lin W."/>
            <person name="Duan Y."/>
            <person name="Cao H."/>
            <person name="Xiong S."/>
            <person name="Wang X."/>
            <person name="Wei L."/>
            <person name="Li C."/>
            <person name="Ma Q."/>
            <person name="Ju M."/>
            <person name="Zhao R."/>
            <person name="Li G."/>
            <person name="Mu C."/>
            <person name="Tian Q."/>
            <person name="Mei H."/>
            <person name="Zhang T."/>
            <person name="Gao T."/>
            <person name="Zhang H."/>
        </authorList>
    </citation>
    <scope>NUCLEOTIDE SEQUENCE</scope>
    <source>
        <strain evidence="1">G02</strain>
    </source>
</reference>
<dbReference type="PANTHER" id="PTHR33116:SF86">
    <property type="entry name" value="REVERSE TRANSCRIPTASE DOMAIN-CONTAINING PROTEIN"/>
    <property type="match status" value="1"/>
</dbReference>
<comment type="caution">
    <text evidence="1">The sequence shown here is derived from an EMBL/GenBank/DDBJ whole genome shotgun (WGS) entry which is preliminary data.</text>
</comment>
<proteinExistence type="predicted"/>
<dbReference type="AlphaFoldDB" id="A0AAW2U8T9"/>
<evidence type="ECO:0000313" key="1">
    <source>
        <dbReference type="EMBL" id="KAL0413234.1"/>
    </source>
</evidence>
<gene>
    <name evidence="1" type="ORF">Sradi_1525100</name>
</gene>
<accession>A0AAW2U8T9</accession>
<dbReference type="PANTHER" id="PTHR33116">
    <property type="entry name" value="REVERSE TRANSCRIPTASE ZINC-BINDING DOMAIN-CONTAINING PROTEIN-RELATED-RELATED"/>
    <property type="match status" value="1"/>
</dbReference>
<organism evidence="1">
    <name type="scientific">Sesamum radiatum</name>
    <name type="common">Black benniseed</name>
    <dbReference type="NCBI Taxonomy" id="300843"/>
    <lineage>
        <taxon>Eukaryota</taxon>
        <taxon>Viridiplantae</taxon>
        <taxon>Streptophyta</taxon>
        <taxon>Embryophyta</taxon>
        <taxon>Tracheophyta</taxon>
        <taxon>Spermatophyta</taxon>
        <taxon>Magnoliopsida</taxon>
        <taxon>eudicotyledons</taxon>
        <taxon>Gunneridae</taxon>
        <taxon>Pentapetalae</taxon>
        <taxon>asterids</taxon>
        <taxon>lamiids</taxon>
        <taxon>Lamiales</taxon>
        <taxon>Pedaliaceae</taxon>
        <taxon>Sesamum</taxon>
    </lineage>
</organism>
<sequence>MMVSGRLAEERKRELADVLGISLVRVFDKYLGLPVVGRRSRGALFRNVRDRVWERVNGWNTKLLSQAGKGVFHKSVLQSIPTYAMSCFQLPNYLLNQLQSVEADFWWHNRGDRRIHWVSWLKLCRQPLRGGLGLRCLTILDMVSILAARMLLRDGCVRVAQIEEIGEDKNGRFTVKSTYRLAMDIRERDMPSISNGNLIMGNAGGYFWSSLWKSRVPPKAVLGTVSDSMEIHLRPGSALDWVTQVKKHVRGCEMAYFFMFCWTLWKLRCKRHMEGKHEDLMDAWRQALIMLENYQVAHLSIPIQPVI</sequence>
<reference evidence="1" key="1">
    <citation type="submission" date="2020-06" db="EMBL/GenBank/DDBJ databases">
        <authorList>
            <person name="Li T."/>
            <person name="Hu X."/>
            <person name="Zhang T."/>
            <person name="Song X."/>
            <person name="Zhang H."/>
            <person name="Dai N."/>
            <person name="Sheng W."/>
            <person name="Hou X."/>
            <person name="Wei L."/>
        </authorList>
    </citation>
    <scope>NUCLEOTIDE SEQUENCE</scope>
    <source>
        <strain evidence="1">G02</strain>
        <tissue evidence="1">Leaf</tissue>
    </source>
</reference>
<dbReference type="EMBL" id="JACGWJ010000006">
    <property type="protein sequence ID" value="KAL0413234.1"/>
    <property type="molecule type" value="Genomic_DNA"/>
</dbReference>
<protein>
    <submittedName>
        <fullName evidence="1">Uncharacterized protein</fullName>
    </submittedName>
</protein>
<name>A0AAW2U8T9_SESRA</name>